<reference evidence="1 2" key="1">
    <citation type="journal article" date="2012" name="PLoS ONE">
        <title>The purine-utilizing bacterium Clostridium acidurici 9a: a genome-guided metabolic reconsideration.</title>
        <authorList>
            <person name="Hartwich K."/>
            <person name="Poehlein A."/>
            <person name="Daniel R."/>
        </authorList>
    </citation>
    <scope>NUCLEOTIDE SEQUENCE [LARGE SCALE GENOMIC DNA]</scope>
    <source>
        <strain evidence="2">ATCC 7906 / DSM 604 / BCRC 14475 / CIP 104303 / KCTC 5404 / NCIMB 10678 / 9a</strain>
    </source>
</reference>
<evidence type="ECO:0000313" key="1">
    <source>
        <dbReference type="EMBL" id="AFS79865.1"/>
    </source>
</evidence>
<dbReference type="EMBL" id="CP003326">
    <property type="protein sequence ID" value="AFS79865.1"/>
    <property type="molecule type" value="Genomic_DNA"/>
</dbReference>
<organism evidence="1 2">
    <name type="scientific">Gottschalkia acidurici (strain ATCC 7906 / DSM 604 / BCRC 14475 / CIP 104303 / KCTC 5404 / NCIMB 10678 / 9a)</name>
    <name type="common">Clostridium acidurici</name>
    <dbReference type="NCBI Taxonomy" id="1128398"/>
    <lineage>
        <taxon>Bacteria</taxon>
        <taxon>Bacillati</taxon>
        <taxon>Bacillota</taxon>
        <taxon>Tissierellia</taxon>
        <taxon>Tissierellales</taxon>
        <taxon>Gottschalkiaceae</taxon>
        <taxon>Gottschalkia</taxon>
    </lineage>
</organism>
<dbReference type="InterPro" id="IPR017695">
    <property type="entry name" value="Se-dep_Mo_hydrolase_YqeB"/>
</dbReference>
<keyword evidence="2" id="KW-1185">Reference proteome</keyword>
<accession>K0B4M9</accession>
<dbReference type="Proteomes" id="UP000006094">
    <property type="component" value="Chromosome"/>
</dbReference>
<gene>
    <name evidence="1" type="ordered locus">Curi_c28990</name>
</gene>
<dbReference type="OrthoDB" id="9815497at2"/>
<proteinExistence type="predicted"/>
<name>K0B4M9_GOTA9</name>
<dbReference type="AlphaFoldDB" id="K0B4M9"/>
<protein>
    <submittedName>
        <fullName evidence="1">Selenium-dependent molybdenum hydroxylase system protein, YqeB family</fullName>
    </submittedName>
</protein>
<dbReference type="HOGENOM" id="CLU_082089_1_0_9"/>
<dbReference type="PATRIC" id="fig|1128398.3.peg.2969"/>
<evidence type="ECO:0000313" key="2">
    <source>
        <dbReference type="Proteomes" id="UP000006094"/>
    </source>
</evidence>
<dbReference type="eggNOG" id="COG3608">
    <property type="taxonomic scope" value="Bacteria"/>
</dbReference>
<dbReference type="RefSeq" id="WP_014968999.1">
    <property type="nucleotide sequence ID" value="NC_018664.1"/>
</dbReference>
<sequence length="269" mass="29010">MINDVVVIRGAGDLATGIGHRLHRCGFKVLHLDLETPLVIRRTVAFTKAIFDGEGEVEGVKCIKANNLQDVYDVWEKAHVPVMVDSKAEIIKELKPDILVDAIIAKKNRGTNRDMAPITIGIGPGFIAPDEVDVVVESKRGHYLGTAITKGSAEPNTGIPGMIGGFGKERVMHSPASGVIRNIRSIGDIVKKDDILAYIGENRVPLKASIDGVLRGLISNGIDVFEGLKIADIDPRAEIDHCFTITDKAKSIAGGVLEGIFYMKKIKGL</sequence>
<dbReference type="STRING" id="1128398.Curi_c28990"/>
<dbReference type="NCBIfam" id="TIGR03309">
    <property type="entry name" value="matur_yqeB"/>
    <property type="match status" value="1"/>
</dbReference>
<dbReference type="KEGG" id="cad:Curi_c28990"/>